<dbReference type="Proteomes" id="UP000006882">
    <property type="component" value="Chromosome G8"/>
</dbReference>
<dbReference type="Pfam" id="PF07939">
    <property type="entry name" value="DUF1685"/>
    <property type="match status" value="1"/>
</dbReference>
<feature type="region of interest" description="Disordered" evidence="1">
    <location>
        <begin position="1"/>
        <end position="30"/>
    </location>
</feature>
<dbReference type="PANTHER" id="PTHR31865:SF22">
    <property type="entry name" value="DUF1685 FAMILY PROTEIN"/>
    <property type="match status" value="1"/>
</dbReference>
<protein>
    <submittedName>
        <fullName evidence="2">Uncharacterized protein</fullName>
    </submittedName>
</protein>
<feature type="compositionally biased region" description="Pro residues" evidence="1">
    <location>
        <begin position="1"/>
        <end position="11"/>
    </location>
</feature>
<dbReference type="STRING" id="3760.A0A251N048"/>
<gene>
    <name evidence="2" type="ORF">PRUPE_8G126400</name>
</gene>
<keyword evidence="3" id="KW-1185">Reference proteome</keyword>
<dbReference type="OrthoDB" id="641808at2759"/>
<reference evidence="2 3" key="1">
    <citation type="journal article" date="2013" name="Nat. Genet.">
        <title>The high-quality draft genome of peach (Prunus persica) identifies unique patterns of genetic diversity, domestication and genome evolution.</title>
        <authorList>
            <consortium name="International Peach Genome Initiative"/>
            <person name="Verde I."/>
            <person name="Abbott A.G."/>
            <person name="Scalabrin S."/>
            <person name="Jung S."/>
            <person name="Shu S."/>
            <person name="Marroni F."/>
            <person name="Zhebentyayeva T."/>
            <person name="Dettori M.T."/>
            <person name="Grimwood J."/>
            <person name="Cattonaro F."/>
            <person name="Zuccolo A."/>
            <person name="Rossini L."/>
            <person name="Jenkins J."/>
            <person name="Vendramin E."/>
            <person name="Meisel L.A."/>
            <person name="Decroocq V."/>
            <person name="Sosinski B."/>
            <person name="Prochnik S."/>
            <person name="Mitros T."/>
            <person name="Policriti A."/>
            <person name="Cipriani G."/>
            <person name="Dondini L."/>
            <person name="Ficklin S."/>
            <person name="Goodstein D.M."/>
            <person name="Xuan P."/>
            <person name="Del Fabbro C."/>
            <person name="Aramini V."/>
            <person name="Copetti D."/>
            <person name="Gonzalez S."/>
            <person name="Horner D.S."/>
            <person name="Falchi R."/>
            <person name="Lucas S."/>
            <person name="Mica E."/>
            <person name="Maldonado J."/>
            <person name="Lazzari B."/>
            <person name="Bielenberg D."/>
            <person name="Pirona R."/>
            <person name="Miculan M."/>
            <person name="Barakat A."/>
            <person name="Testolin R."/>
            <person name="Stella A."/>
            <person name="Tartarini S."/>
            <person name="Tonutti P."/>
            <person name="Arus P."/>
            <person name="Orellana A."/>
            <person name="Wells C."/>
            <person name="Main D."/>
            <person name="Vizzotto G."/>
            <person name="Silva H."/>
            <person name="Salamini F."/>
            <person name="Schmutz J."/>
            <person name="Morgante M."/>
            <person name="Rokhsar D.S."/>
        </authorList>
    </citation>
    <scope>NUCLEOTIDE SEQUENCE [LARGE SCALE GENOMIC DNA]</scope>
    <source>
        <strain evidence="3">cv. Nemared</strain>
    </source>
</reference>
<evidence type="ECO:0000313" key="3">
    <source>
        <dbReference type="Proteomes" id="UP000006882"/>
    </source>
</evidence>
<evidence type="ECO:0000256" key="1">
    <source>
        <dbReference type="SAM" id="MobiDB-lite"/>
    </source>
</evidence>
<sequence>MENTQAPPPRPLYKQNSWSPDTLRDETWQRRKSSCSARRLNRSKSVSEDDLEELKACIELGFGFDSPVIDPKLSDTLPALEFYHAVNTQCSKSLLTEVGDAEMVKMRLRQWAQLVACAVRQSSSSI</sequence>
<organism evidence="2 3">
    <name type="scientific">Prunus persica</name>
    <name type="common">Peach</name>
    <name type="synonym">Amygdalus persica</name>
    <dbReference type="NCBI Taxonomy" id="3760"/>
    <lineage>
        <taxon>Eukaryota</taxon>
        <taxon>Viridiplantae</taxon>
        <taxon>Streptophyta</taxon>
        <taxon>Embryophyta</taxon>
        <taxon>Tracheophyta</taxon>
        <taxon>Spermatophyta</taxon>
        <taxon>Magnoliopsida</taxon>
        <taxon>eudicotyledons</taxon>
        <taxon>Gunneridae</taxon>
        <taxon>Pentapetalae</taxon>
        <taxon>rosids</taxon>
        <taxon>fabids</taxon>
        <taxon>Rosales</taxon>
        <taxon>Rosaceae</taxon>
        <taxon>Amygdaloideae</taxon>
        <taxon>Amygdaleae</taxon>
        <taxon>Prunus</taxon>
    </lineage>
</organism>
<dbReference type="AlphaFoldDB" id="A0A251N048"/>
<accession>A0A251N048</accession>
<evidence type="ECO:0000313" key="2">
    <source>
        <dbReference type="EMBL" id="ONH91624.1"/>
    </source>
</evidence>
<name>A0A251N048_PRUPE</name>
<dbReference type="PANTHER" id="PTHR31865">
    <property type="entry name" value="OSJNBA0071G03.3 PROTEIN"/>
    <property type="match status" value="1"/>
</dbReference>
<dbReference type="EMBL" id="CM007658">
    <property type="protein sequence ID" value="ONH91624.1"/>
    <property type="molecule type" value="Genomic_DNA"/>
</dbReference>
<dbReference type="eggNOG" id="KOG4197">
    <property type="taxonomic scope" value="Eukaryota"/>
</dbReference>
<dbReference type="InterPro" id="IPR012881">
    <property type="entry name" value="DUF1685"/>
</dbReference>
<dbReference type="Gramene" id="ONH91624">
    <property type="protein sequence ID" value="ONH91624"/>
    <property type="gene ID" value="PRUPE_8G126400"/>
</dbReference>
<proteinExistence type="predicted"/>